<evidence type="ECO:0000256" key="2">
    <source>
        <dbReference type="ARBA" id="ARBA00010992"/>
    </source>
</evidence>
<dbReference type="InterPro" id="IPR020846">
    <property type="entry name" value="MFS_dom"/>
</dbReference>
<feature type="domain" description="Major facilitator superfamily (MFS) profile" evidence="9">
    <location>
        <begin position="16"/>
        <end position="458"/>
    </location>
</feature>
<dbReference type="EMBL" id="GL996527">
    <property type="protein sequence ID" value="EGV61721.1"/>
    <property type="molecule type" value="Genomic_DNA"/>
</dbReference>
<dbReference type="InterPro" id="IPR005829">
    <property type="entry name" value="Sugar_transporter_CS"/>
</dbReference>
<evidence type="ECO:0000256" key="4">
    <source>
        <dbReference type="ARBA" id="ARBA00022692"/>
    </source>
</evidence>
<dbReference type="InterPro" id="IPR005828">
    <property type="entry name" value="MFS_sugar_transport-like"/>
</dbReference>
<evidence type="ECO:0000256" key="7">
    <source>
        <dbReference type="RuleBase" id="RU003346"/>
    </source>
</evidence>
<name>G3B898_CANTC</name>
<feature type="transmembrane region" description="Helical" evidence="8">
    <location>
        <begin position="435"/>
        <end position="454"/>
    </location>
</feature>
<feature type="transmembrane region" description="Helical" evidence="8">
    <location>
        <begin position="56"/>
        <end position="76"/>
    </location>
</feature>
<reference evidence="10 11" key="1">
    <citation type="journal article" date="2011" name="Proc. Natl. Acad. Sci. U.S.A.">
        <title>Comparative genomics of xylose-fermenting fungi for enhanced biofuel production.</title>
        <authorList>
            <person name="Wohlbach D.J."/>
            <person name="Kuo A."/>
            <person name="Sato T.K."/>
            <person name="Potts K.M."/>
            <person name="Salamov A.A."/>
            <person name="LaButti K.M."/>
            <person name="Sun H."/>
            <person name="Clum A."/>
            <person name="Pangilinan J.L."/>
            <person name="Lindquist E.A."/>
            <person name="Lucas S."/>
            <person name="Lapidus A."/>
            <person name="Jin M."/>
            <person name="Gunawan C."/>
            <person name="Balan V."/>
            <person name="Dale B.E."/>
            <person name="Jeffries T.W."/>
            <person name="Zinkel R."/>
            <person name="Barry K.W."/>
            <person name="Grigoriev I.V."/>
            <person name="Gasch A.P."/>
        </authorList>
    </citation>
    <scope>NUCLEOTIDE SEQUENCE [LARGE SCALE GENOMIC DNA]</scope>
    <source>
        <strain evidence="11">ATCC 10573 / BCRC 21748 / CBS 615 / JCM 9827 / NBRC 10315 / NRRL Y-1498 / VKM Y-70</strain>
    </source>
</reference>
<comment type="subcellular location">
    <subcellularLocation>
        <location evidence="1">Membrane</location>
        <topology evidence="1">Multi-pass membrane protein</topology>
    </subcellularLocation>
</comment>
<feature type="transmembrane region" description="Helical" evidence="8">
    <location>
        <begin position="144"/>
        <end position="160"/>
    </location>
</feature>
<dbReference type="InterPro" id="IPR036259">
    <property type="entry name" value="MFS_trans_sf"/>
</dbReference>
<accession>G3B898</accession>
<feature type="transmembrane region" description="Helical" evidence="8">
    <location>
        <begin position="112"/>
        <end position="132"/>
    </location>
</feature>
<dbReference type="OrthoDB" id="6133115at2759"/>
<gene>
    <name evidence="10" type="ORF">CANTEDRAFT_124754</name>
</gene>
<evidence type="ECO:0000256" key="5">
    <source>
        <dbReference type="ARBA" id="ARBA00022989"/>
    </source>
</evidence>
<dbReference type="HOGENOM" id="CLU_001265_30_3_1"/>
<dbReference type="SUPFAM" id="SSF103473">
    <property type="entry name" value="MFS general substrate transporter"/>
    <property type="match status" value="1"/>
</dbReference>
<dbReference type="Gene3D" id="1.20.1250.20">
    <property type="entry name" value="MFS general substrate transporter like domains"/>
    <property type="match status" value="1"/>
</dbReference>
<dbReference type="PRINTS" id="PR00171">
    <property type="entry name" value="SUGRTRNSPORT"/>
</dbReference>
<proteinExistence type="inferred from homology"/>
<evidence type="ECO:0000313" key="11">
    <source>
        <dbReference type="Proteomes" id="UP000000707"/>
    </source>
</evidence>
<dbReference type="GO" id="GO:0016020">
    <property type="term" value="C:membrane"/>
    <property type="evidence" value="ECO:0007669"/>
    <property type="project" value="UniProtKB-SubCell"/>
</dbReference>
<evidence type="ECO:0000259" key="9">
    <source>
        <dbReference type="PROSITE" id="PS50850"/>
    </source>
</evidence>
<feature type="transmembrane region" description="Helical" evidence="8">
    <location>
        <begin position="405"/>
        <end position="423"/>
    </location>
</feature>
<keyword evidence="11" id="KW-1185">Reference proteome</keyword>
<dbReference type="GO" id="GO:0005351">
    <property type="term" value="F:carbohydrate:proton symporter activity"/>
    <property type="evidence" value="ECO:0007669"/>
    <property type="project" value="TreeGrafter"/>
</dbReference>
<dbReference type="RefSeq" id="XP_006687891.1">
    <property type="nucleotide sequence ID" value="XM_006687828.1"/>
</dbReference>
<dbReference type="PANTHER" id="PTHR48022:SF26">
    <property type="entry name" value="MAJOR FACILITATOR SUPERFAMILY (MFS) PROFILE DOMAIN-CONTAINING PROTEIN-RELATED"/>
    <property type="match status" value="1"/>
</dbReference>
<evidence type="ECO:0000256" key="3">
    <source>
        <dbReference type="ARBA" id="ARBA00022448"/>
    </source>
</evidence>
<dbReference type="NCBIfam" id="TIGR00879">
    <property type="entry name" value="SP"/>
    <property type="match status" value="1"/>
</dbReference>
<feature type="transmembrane region" description="Helical" evidence="8">
    <location>
        <begin position="88"/>
        <end position="106"/>
    </location>
</feature>
<feature type="transmembrane region" description="Helical" evidence="8">
    <location>
        <begin position="335"/>
        <end position="354"/>
    </location>
</feature>
<keyword evidence="6 8" id="KW-0472">Membrane</keyword>
<keyword evidence="4 8" id="KW-0812">Transmembrane</keyword>
<feature type="transmembrane region" description="Helical" evidence="8">
    <location>
        <begin position="308"/>
        <end position="328"/>
    </location>
</feature>
<feature type="transmembrane region" description="Helical" evidence="8">
    <location>
        <begin position="269"/>
        <end position="288"/>
    </location>
</feature>
<evidence type="ECO:0000256" key="8">
    <source>
        <dbReference type="SAM" id="Phobius"/>
    </source>
</evidence>
<dbReference type="PANTHER" id="PTHR48022">
    <property type="entry name" value="PLASTIDIC GLUCOSE TRANSPORTER 4"/>
    <property type="match status" value="1"/>
</dbReference>
<dbReference type="KEGG" id="cten:18249051"/>
<sequence length="536" mass="60095">MKKHLGLTGRPLVALLTVGYGLSFSWFGYDQGVFSGVLISEDFLQHFPKVKENHNVSGITSSCFSLGAFVGAIFAFTWGEKIGRRRTIIIGAFCNLVGAVLQVAAFQLPQLIIGRLINGFGMGITSATFPIYQAESIKAKNRGRFVVIGSVCNTFAYMLANWMNYGLYFTSGPLSWRFPLAFQLLFPILSIPIMFVLPESPRWLINHGRLEEGLETIAALWGKNLTIEHHEVKAEYYSIRAAIEEERAGQVPLMQVLTGRDKHKNLRRVILGAGTQFMQQFTGVNALGYYMPTILTVQLGFSAGTAKLLAACNATSYLGAALVCLIIIDKVGRRILMLYGSIGCCITYIIAAIAMKVGETRETYRMGSLTVAMFFVYYVIYGTSYAKVPWVYSSEINSIAWRTRGAAVAAATNWICGFCITQYTDIAVTNMRWGFYLLFAMIVLCYAPIVYFFYPETAKRTLEDINYMFDEYDTIFLGKHKELRQLSRPQAFIDAEFDRLSALRLVNNGKDYDEKLDTDHVEDIKSSKSKESVEHV</sequence>
<dbReference type="PROSITE" id="PS50850">
    <property type="entry name" value="MFS"/>
    <property type="match status" value="1"/>
</dbReference>
<dbReference type="InterPro" id="IPR050360">
    <property type="entry name" value="MFS_Sugar_Transporters"/>
</dbReference>
<comment type="similarity">
    <text evidence="2 7">Belongs to the major facilitator superfamily. Sugar transporter (TC 2.A.1.1) family.</text>
</comment>
<feature type="transmembrane region" description="Helical" evidence="8">
    <location>
        <begin position="12"/>
        <end position="29"/>
    </location>
</feature>
<dbReference type="Proteomes" id="UP000000707">
    <property type="component" value="Unassembled WGS sequence"/>
</dbReference>
<evidence type="ECO:0000256" key="6">
    <source>
        <dbReference type="ARBA" id="ARBA00023136"/>
    </source>
</evidence>
<dbReference type="InterPro" id="IPR003663">
    <property type="entry name" value="Sugar/inositol_transpt"/>
</dbReference>
<dbReference type="GeneID" id="18249051"/>
<dbReference type="eggNOG" id="KOG0254">
    <property type="taxonomic scope" value="Eukaryota"/>
</dbReference>
<evidence type="ECO:0000313" key="10">
    <source>
        <dbReference type="EMBL" id="EGV61721.1"/>
    </source>
</evidence>
<dbReference type="Pfam" id="PF00083">
    <property type="entry name" value="Sugar_tr"/>
    <property type="match status" value="1"/>
</dbReference>
<keyword evidence="3 7" id="KW-0813">Transport</keyword>
<dbReference type="AlphaFoldDB" id="G3B898"/>
<dbReference type="PROSITE" id="PS00217">
    <property type="entry name" value="SUGAR_TRANSPORT_2"/>
    <property type="match status" value="1"/>
</dbReference>
<evidence type="ECO:0000256" key="1">
    <source>
        <dbReference type="ARBA" id="ARBA00004141"/>
    </source>
</evidence>
<dbReference type="FunFam" id="1.20.1250.20:FF:000134">
    <property type="entry name" value="MFS sugar transporter protein"/>
    <property type="match status" value="1"/>
</dbReference>
<protein>
    <recommendedName>
        <fullName evidence="9">Major facilitator superfamily (MFS) profile domain-containing protein</fullName>
    </recommendedName>
</protein>
<feature type="transmembrane region" description="Helical" evidence="8">
    <location>
        <begin position="366"/>
        <end position="384"/>
    </location>
</feature>
<keyword evidence="5 8" id="KW-1133">Transmembrane helix</keyword>
<feature type="transmembrane region" description="Helical" evidence="8">
    <location>
        <begin position="180"/>
        <end position="197"/>
    </location>
</feature>
<organism evidence="11">
    <name type="scientific">Candida tenuis (strain ATCC 10573 / BCRC 21748 / CBS 615 / JCM 9827 / NBRC 10315 / NRRL Y-1498 / VKM Y-70)</name>
    <name type="common">Yeast</name>
    <name type="synonym">Yamadazyma tenuis</name>
    <dbReference type="NCBI Taxonomy" id="590646"/>
    <lineage>
        <taxon>Eukaryota</taxon>
        <taxon>Fungi</taxon>
        <taxon>Dikarya</taxon>
        <taxon>Ascomycota</taxon>
        <taxon>Saccharomycotina</taxon>
        <taxon>Pichiomycetes</taxon>
        <taxon>Debaryomycetaceae</taxon>
        <taxon>Yamadazyma</taxon>
    </lineage>
</organism>